<dbReference type="PANTHER" id="PTHR11200">
    <property type="entry name" value="INOSITOL 5-PHOSPHATASE"/>
    <property type="match status" value="1"/>
</dbReference>
<feature type="region of interest" description="Disordered" evidence="1">
    <location>
        <begin position="1180"/>
        <end position="1199"/>
    </location>
</feature>
<feature type="region of interest" description="Disordered" evidence="1">
    <location>
        <begin position="1"/>
        <end position="418"/>
    </location>
</feature>
<dbReference type="Proteomes" id="UP000824596">
    <property type="component" value="Unassembled WGS sequence"/>
</dbReference>
<dbReference type="InterPro" id="IPR036691">
    <property type="entry name" value="Endo/exonu/phosph_ase_sf"/>
</dbReference>
<dbReference type="GO" id="GO:0004439">
    <property type="term" value="F:phosphatidylinositol-4,5-bisphosphate 5-phosphatase activity"/>
    <property type="evidence" value="ECO:0007669"/>
    <property type="project" value="TreeGrafter"/>
</dbReference>
<dbReference type="RefSeq" id="XP_044725457.1">
    <property type="nucleotide sequence ID" value="XM_044859057.1"/>
</dbReference>
<keyword evidence="4" id="KW-1185">Reference proteome</keyword>
<reference evidence="3" key="1">
    <citation type="submission" date="2021-09" db="EMBL/GenBank/DDBJ databases">
        <title>A high-quality genome of the endoparasitic fungus Hirsutella rhossiliensis with a comparison of Hirsutella genomes reveals transposable elements contributing to genome size variation.</title>
        <authorList>
            <person name="Lin R."/>
            <person name="Jiao Y."/>
            <person name="Sun X."/>
            <person name="Ling J."/>
            <person name="Xie B."/>
            <person name="Cheng X."/>
        </authorList>
    </citation>
    <scope>NUCLEOTIDE SEQUENCE</scope>
    <source>
        <strain evidence="3">HR02</strain>
    </source>
</reference>
<dbReference type="PANTHER" id="PTHR11200:SF240">
    <property type="entry name" value="INOSITOL POLYPHOSPHATE 5-PHOSPHATASE C9G1.10C-RELATED"/>
    <property type="match status" value="1"/>
</dbReference>
<organism evidence="3 4">
    <name type="scientific">Hirsutella rhossiliensis</name>
    <dbReference type="NCBI Taxonomy" id="111463"/>
    <lineage>
        <taxon>Eukaryota</taxon>
        <taxon>Fungi</taxon>
        <taxon>Dikarya</taxon>
        <taxon>Ascomycota</taxon>
        <taxon>Pezizomycotina</taxon>
        <taxon>Sordariomycetes</taxon>
        <taxon>Hypocreomycetidae</taxon>
        <taxon>Hypocreales</taxon>
        <taxon>Ophiocordycipitaceae</taxon>
        <taxon>Hirsutella</taxon>
    </lineage>
</organism>
<evidence type="ECO:0000256" key="1">
    <source>
        <dbReference type="SAM" id="MobiDB-lite"/>
    </source>
</evidence>
<sequence>MNLSTGDGPDGSSIKPVSSLLARFENMSAAQQQEQPPVRPISPAPKPGRLRNFKPSSEAAAGPPKTPTKPSITVQDGPAASTPQDNDAPAPSLPSTRPTPLAKPQGLAIHTPAVTVQPPQSPPKGRANPLEPGSHSPFLDPVSTTSHEGVGGPPNPIKLPSRPLTPLLPLLAPKSPRPGISNPPSPPPPRRSGEIRREKDVKQAPLPPAPRSNRPLGVRQQPSSLPEPRGSNMLNRTVISQETSPFSSPPTSPGEAGDEAPPELPTRPRPRGNSDIPSKPKLGFDGFEPPPVHPSIAMKRMEQGQVPSSPGRSVMTSPRASDHRVAYQSIPSNPESAQQKTPTTPIAEASLRPPRTTAQHATPDLDTRVLPAPSNRSASQPIARQFAVHPTRQTVDTRPRDAVPERGRPENNSKPAPMTATLKSAFSGLVPESASSSTPLGVVTTYPDGASANRRPPFIKKGCHDIQTRFDPRVFDVCGELVCTSGQLTRVWNLLDGELVMSLAHTEGVKATVVAFKPAPSADTEGSVLWIGTNLGEIMEVEVSTQRILLNRGGVHGRCDVIRMYRHVNELWTFDEAGTFHVWGPGVDGVPNLNSHPHQTNKLPRGHTFSMVAGDELWHAAGKAIRVFAPSLDGSRPFQVLVRPLAADGAGEVTAGTEVKTHPGKVFFGHLDGKVSIFSTGDYSCLAVLSISSWKINALAGVGLHLWAAYNTGKMCVYDMGESPWVVKKEWQAHDQPIMKMKADPASSYRLDRLQVITLGGDNKFKVWDGLLQDDWLEEDMKSKDVDYCDFEELHAMVMTWNAGASTPHGLRYSDGDAAFFQELVQSSGSPDMFIFGFQELVDLEDKTATAKRFLKSSKKKEGTDQERMSHQYRDWRDFLMKTLDDYMPAGDLYHLLHSAPLVGLFTCVFVKSCLRERIRNLSAAEVKRGMGGLHGNKGAVVVRFQVDDTSLCFINCHLAAGQSQSSSRHNDIAAILEASLFPAERDPVVRIDSFTGGGDGTMVLDHELCVLNGDLNYRIDTMSRDTVVKAVKQQNLAKLLERDQLLIARRRNPAFRLRAFEELPITFAPTYKYDVGTDNYDTSEKKRSPAWCDRLLFRGRGRVQQLDYKRHEVRVSDHRPVTGSFRLWVKKTNPRERAHAWMESQQGFEDLQQQEVDDEQVLYLVNTCGYDVESSRNFVRERSGRKAHRSPSRSGGGH</sequence>
<accession>A0A9P8N721</accession>
<feature type="compositionally biased region" description="Basic and acidic residues" evidence="1">
    <location>
        <begin position="395"/>
        <end position="411"/>
    </location>
</feature>
<feature type="compositionally biased region" description="Pro residues" evidence="1">
    <location>
        <begin position="181"/>
        <end position="190"/>
    </location>
</feature>
<feature type="compositionally biased region" description="Polar residues" evidence="1">
    <location>
        <begin position="305"/>
        <end position="319"/>
    </location>
</feature>
<dbReference type="SUPFAM" id="SSF56219">
    <property type="entry name" value="DNase I-like"/>
    <property type="match status" value="1"/>
</dbReference>
<feature type="domain" description="Inositol polyphosphate-related phosphatase" evidence="2">
    <location>
        <begin position="792"/>
        <end position="1134"/>
    </location>
</feature>
<evidence type="ECO:0000313" key="4">
    <source>
        <dbReference type="Proteomes" id="UP000824596"/>
    </source>
</evidence>
<dbReference type="EMBL" id="JAIZPD010000001">
    <property type="protein sequence ID" value="KAH0967944.1"/>
    <property type="molecule type" value="Genomic_DNA"/>
</dbReference>
<dbReference type="FunFam" id="3.60.10.10:FF:000036">
    <property type="entry name" value="Inositol polyphosphate phosphatase, putative"/>
    <property type="match status" value="1"/>
</dbReference>
<dbReference type="InterPro" id="IPR036322">
    <property type="entry name" value="WD40_repeat_dom_sf"/>
</dbReference>
<dbReference type="InterPro" id="IPR000300">
    <property type="entry name" value="IPPc"/>
</dbReference>
<protein>
    <submittedName>
        <fullName evidence="3">Inositol polyphosphate 5-phosphatase C9G1.10c</fullName>
    </submittedName>
</protein>
<dbReference type="Gene3D" id="2.130.10.10">
    <property type="entry name" value="YVTN repeat-like/Quinoprotein amine dehydrogenase"/>
    <property type="match status" value="1"/>
</dbReference>
<feature type="compositionally biased region" description="Basic and acidic residues" evidence="1">
    <location>
        <begin position="191"/>
        <end position="202"/>
    </location>
</feature>
<dbReference type="SUPFAM" id="SSF50978">
    <property type="entry name" value="WD40 repeat-like"/>
    <property type="match status" value="1"/>
</dbReference>
<dbReference type="AlphaFoldDB" id="A0A9P8N721"/>
<evidence type="ECO:0000313" key="3">
    <source>
        <dbReference type="EMBL" id="KAH0967944.1"/>
    </source>
</evidence>
<dbReference type="Gene3D" id="3.60.10.10">
    <property type="entry name" value="Endonuclease/exonuclease/phosphatase"/>
    <property type="match status" value="1"/>
</dbReference>
<feature type="compositionally biased region" description="Polar residues" evidence="1">
    <location>
        <begin position="232"/>
        <end position="242"/>
    </location>
</feature>
<dbReference type="InterPro" id="IPR046985">
    <property type="entry name" value="IP5"/>
</dbReference>
<feature type="compositionally biased region" description="Pro residues" evidence="1">
    <location>
        <begin position="37"/>
        <end position="46"/>
    </location>
</feature>
<dbReference type="GeneID" id="68349715"/>
<proteinExistence type="predicted"/>
<gene>
    <name evidence="3" type="ORF">HRG_00586</name>
</gene>
<feature type="compositionally biased region" description="Polar residues" evidence="1">
    <location>
        <begin position="329"/>
        <end position="344"/>
    </location>
</feature>
<name>A0A9P8N721_9HYPO</name>
<dbReference type="SMART" id="SM00128">
    <property type="entry name" value="IPPc"/>
    <property type="match status" value="1"/>
</dbReference>
<dbReference type="InterPro" id="IPR015943">
    <property type="entry name" value="WD40/YVTN_repeat-like_dom_sf"/>
</dbReference>
<comment type="caution">
    <text evidence="3">The sequence shown here is derived from an EMBL/GenBank/DDBJ whole genome shotgun (WGS) entry which is preliminary data.</text>
</comment>
<dbReference type="Pfam" id="PF22669">
    <property type="entry name" value="Exo_endo_phos2"/>
    <property type="match status" value="1"/>
</dbReference>
<dbReference type="OrthoDB" id="2248459at2759"/>
<dbReference type="GO" id="GO:0046856">
    <property type="term" value="P:phosphatidylinositol dephosphorylation"/>
    <property type="evidence" value="ECO:0007669"/>
    <property type="project" value="InterPro"/>
</dbReference>
<evidence type="ECO:0000259" key="2">
    <source>
        <dbReference type="SMART" id="SM00128"/>
    </source>
</evidence>
<feature type="compositionally biased region" description="Low complexity" evidence="1">
    <location>
        <begin position="158"/>
        <end position="180"/>
    </location>
</feature>